<evidence type="ECO:0000313" key="2">
    <source>
        <dbReference type="Proteomes" id="UP000248057"/>
    </source>
</evidence>
<protein>
    <submittedName>
        <fullName evidence="1">Uncharacterized protein DUF4313</fullName>
    </submittedName>
</protein>
<sequence length="124" mass="14274">MKTFDLQKYGNVYKIQLNVTSYMEGNLAITMTSWEDGEAEPWNVLTVNLDSVCPQNCAFIDTNNNGEDILAWIVRHGLAVPTGTYGRSGFCRYPEYRFRPEVLQEIDPDGYASYLRDWKERYGA</sequence>
<dbReference type="EMBL" id="QJKD01000004">
    <property type="protein sequence ID" value="PXX54281.1"/>
    <property type="molecule type" value="Genomic_DNA"/>
</dbReference>
<comment type="caution">
    <text evidence="1">The sequence shown here is derived from an EMBL/GenBank/DDBJ whole genome shotgun (WGS) entry which is preliminary data.</text>
</comment>
<evidence type="ECO:0000313" key="1">
    <source>
        <dbReference type="EMBL" id="PXX54281.1"/>
    </source>
</evidence>
<dbReference type="AlphaFoldDB" id="A0A2V3Y6M7"/>
<name>A0A2V3Y6M7_9FIRM</name>
<dbReference type="RefSeq" id="WP_110322623.1">
    <property type="nucleotide sequence ID" value="NZ_QJKD01000004.1"/>
</dbReference>
<dbReference type="Proteomes" id="UP000248057">
    <property type="component" value="Unassembled WGS sequence"/>
</dbReference>
<gene>
    <name evidence="1" type="ORF">DFR60_104106</name>
</gene>
<proteinExistence type="predicted"/>
<organism evidence="1 2">
    <name type="scientific">Hungatella effluvii</name>
    <dbReference type="NCBI Taxonomy" id="1096246"/>
    <lineage>
        <taxon>Bacteria</taxon>
        <taxon>Bacillati</taxon>
        <taxon>Bacillota</taxon>
        <taxon>Clostridia</taxon>
        <taxon>Lachnospirales</taxon>
        <taxon>Lachnospiraceae</taxon>
        <taxon>Hungatella</taxon>
    </lineage>
</organism>
<accession>A0A2V3Y6M7</accession>
<dbReference type="InterPro" id="IPR025462">
    <property type="entry name" value="DUF4313"/>
</dbReference>
<dbReference type="GeneID" id="86061132"/>
<reference evidence="1 2" key="1">
    <citation type="submission" date="2018-05" db="EMBL/GenBank/DDBJ databases">
        <title>Genomic Encyclopedia of Type Strains, Phase IV (KMG-IV): sequencing the most valuable type-strain genomes for metagenomic binning, comparative biology and taxonomic classification.</title>
        <authorList>
            <person name="Goeker M."/>
        </authorList>
    </citation>
    <scope>NUCLEOTIDE SEQUENCE [LARGE SCALE GENOMIC DNA]</scope>
    <source>
        <strain evidence="1 2">DSM 24995</strain>
    </source>
</reference>
<dbReference type="Pfam" id="PF14190">
    <property type="entry name" value="DUF4313"/>
    <property type="match status" value="1"/>
</dbReference>
<keyword evidence="2" id="KW-1185">Reference proteome</keyword>